<gene>
    <name evidence="2" type="ORF">CR152_22115</name>
</gene>
<accession>A0A2D2DVP9</accession>
<evidence type="ECO:0000259" key="1">
    <source>
        <dbReference type="Pfam" id="PF14065"/>
    </source>
</evidence>
<dbReference type="KEGG" id="mass:CR152_22115"/>
<dbReference type="RefSeq" id="WP_099882641.1">
    <property type="nucleotide sequence ID" value="NZ_CP024608.1"/>
</dbReference>
<feature type="domain" description="Pvc16 N-terminal" evidence="1">
    <location>
        <begin position="9"/>
        <end position="181"/>
    </location>
</feature>
<dbReference type="OrthoDB" id="7560784at2"/>
<dbReference type="Pfam" id="PF14065">
    <property type="entry name" value="Pvc16_N"/>
    <property type="match status" value="1"/>
</dbReference>
<name>A0A2D2DVP9_9BURK</name>
<dbReference type="EMBL" id="CP024608">
    <property type="protein sequence ID" value="ATQ79048.1"/>
    <property type="molecule type" value="Genomic_DNA"/>
</dbReference>
<dbReference type="AlphaFoldDB" id="A0A2D2DVP9"/>
<dbReference type="InterPro" id="IPR025351">
    <property type="entry name" value="Pvc16_N"/>
</dbReference>
<protein>
    <recommendedName>
        <fullName evidence="1">Pvc16 N-terminal domain-containing protein</fullName>
    </recommendedName>
</protein>
<evidence type="ECO:0000313" key="3">
    <source>
        <dbReference type="Proteomes" id="UP000229897"/>
    </source>
</evidence>
<sequence>MIEAAIDHLAQHLNQFLRRSHKLTDDIVVVSNIIGQNGAIAPHIANKVVICLTNIEKDTLPQQAFAPSPGAGRTPVFSRPLFLNLYVVVAANFSDKNYPEALRFISSAISFFQRTPVFDHQVTPDLDERIERLLLDIENLKTHELSNLWTMLSGRYLPSVMYKVRMITVGGDDITHQVGTVAEPITSVGH</sequence>
<reference evidence="2" key="1">
    <citation type="submission" date="2017-10" db="EMBL/GenBank/DDBJ databases">
        <title>Massilia psychrophilum sp. nov., a novel purple-pigmented bacterium isolated from Tianshan glacier, Xinjiang Municipality, China.</title>
        <authorList>
            <person name="Wang H."/>
        </authorList>
    </citation>
    <scope>NUCLEOTIDE SEQUENCE [LARGE SCALE GENOMIC DNA]</scope>
    <source>
        <strain evidence="2">B2</strain>
    </source>
</reference>
<organism evidence="2 3">
    <name type="scientific">Massilia violaceinigra</name>
    <dbReference type="NCBI Taxonomy" id="2045208"/>
    <lineage>
        <taxon>Bacteria</taxon>
        <taxon>Pseudomonadati</taxon>
        <taxon>Pseudomonadota</taxon>
        <taxon>Betaproteobacteria</taxon>
        <taxon>Burkholderiales</taxon>
        <taxon>Oxalobacteraceae</taxon>
        <taxon>Telluria group</taxon>
        <taxon>Massilia</taxon>
    </lineage>
</organism>
<evidence type="ECO:0000313" key="2">
    <source>
        <dbReference type="EMBL" id="ATQ79048.1"/>
    </source>
</evidence>
<proteinExistence type="predicted"/>
<dbReference type="Proteomes" id="UP000229897">
    <property type="component" value="Chromosome"/>
</dbReference>
<keyword evidence="3" id="KW-1185">Reference proteome</keyword>